<organism evidence="1 2">
    <name type="scientific">Sesamum alatum</name>
    <dbReference type="NCBI Taxonomy" id="300844"/>
    <lineage>
        <taxon>Eukaryota</taxon>
        <taxon>Viridiplantae</taxon>
        <taxon>Streptophyta</taxon>
        <taxon>Embryophyta</taxon>
        <taxon>Tracheophyta</taxon>
        <taxon>Spermatophyta</taxon>
        <taxon>Magnoliopsida</taxon>
        <taxon>eudicotyledons</taxon>
        <taxon>Gunneridae</taxon>
        <taxon>Pentapetalae</taxon>
        <taxon>asterids</taxon>
        <taxon>lamiids</taxon>
        <taxon>Lamiales</taxon>
        <taxon>Pedaliaceae</taxon>
        <taxon>Sesamum</taxon>
    </lineage>
</organism>
<evidence type="ECO:0000313" key="2">
    <source>
        <dbReference type="Proteomes" id="UP001293254"/>
    </source>
</evidence>
<protein>
    <submittedName>
        <fullName evidence="1">Uncharacterized protein</fullName>
    </submittedName>
</protein>
<reference evidence="1" key="1">
    <citation type="submission" date="2020-06" db="EMBL/GenBank/DDBJ databases">
        <authorList>
            <person name="Li T."/>
            <person name="Hu X."/>
            <person name="Zhang T."/>
            <person name="Song X."/>
            <person name="Zhang H."/>
            <person name="Dai N."/>
            <person name="Sheng W."/>
            <person name="Hou X."/>
            <person name="Wei L."/>
        </authorList>
    </citation>
    <scope>NUCLEOTIDE SEQUENCE</scope>
    <source>
        <strain evidence="1">3651</strain>
        <tissue evidence="1">Leaf</tissue>
    </source>
</reference>
<name>A0AAE2CG90_9LAMI</name>
<sequence length="358" mass="40048">MNSRIGAVHSISLSLPSNALTKSLGHHSQCRSLDCRTSSGNQLNLFPIKDYKKENPVVVIPSRLEDATESQRDRTTNLDSEFFKVNDDSFHDSVQKSPGNEKIQSRMRLMVEIGHRSEGIYNLPQFDCQASSIYQSVFVASKIDPIQKLVPSLSPGTSSEVYNNECFFSEPFTSGHKSRLFSLELPTQTAAHQEAFRDVRPNAIQLKNKQIPPHSQVSAIRFPFMHPDLDRHAKSSWNWRSSVNQPPFCSQGTQLSNNSQCLGQNHPYLMPGASHGTDSSVSLKPDAFCLFSPLSTALLCGALQLQHPWLLLRCLSIRSCQFVLSRNDMESRRKAKSGSTQELILEFLIMARNLEGGL</sequence>
<dbReference type="Proteomes" id="UP001293254">
    <property type="component" value="Unassembled WGS sequence"/>
</dbReference>
<evidence type="ECO:0000313" key="1">
    <source>
        <dbReference type="EMBL" id="KAK4420950.1"/>
    </source>
</evidence>
<proteinExistence type="predicted"/>
<keyword evidence="2" id="KW-1185">Reference proteome</keyword>
<dbReference type="EMBL" id="JACGWO010000008">
    <property type="protein sequence ID" value="KAK4420950.1"/>
    <property type="molecule type" value="Genomic_DNA"/>
</dbReference>
<gene>
    <name evidence="1" type="ORF">Salat_2045500</name>
</gene>
<accession>A0AAE2CG90</accession>
<reference evidence="1" key="2">
    <citation type="journal article" date="2024" name="Plant">
        <title>Genomic evolution and insights into agronomic trait innovations of Sesamum species.</title>
        <authorList>
            <person name="Miao H."/>
            <person name="Wang L."/>
            <person name="Qu L."/>
            <person name="Liu H."/>
            <person name="Sun Y."/>
            <person name="Le M."/>
            <person name="Wang Q."/>
            <person name="Wei S."/>
            <person name="Zheng Y."/>
            <person name="Lin W."/>
            <person name="Duan Y."/>
            <person name="Cao H."/>
            <person name="Xiong S."/>
            <person name="Wang X."/>
            <person name="Wei L."/>
            <person name="Li C."/>
            <person name="Ma Q."/>
            <person name="Ju M."/>
            <person name="Zhao R."/>
            <person name="Li G."/>
            <person name="Mu C."/>
            <person name="Tian Q."/>
            <person name="Mei H."/>
            <person name="Zhang T."/>
            <person name="Gao T."/>
            <person name="Zhang H."/>
        </authorList>
    </citation>
    <scope>NUCLEOTIDE SEQUENCE</scope>
    <source>
        <strain evidence="1">3651</strain>
    </source>
</reference>
<dbReference type="AlphaFoldDB" id="A0AAE2CG90"/>
<comment type="caution">
    <text evidence="1">The sequence shown here is derived from an EMBL/GenBank/DDBJ whole genome shotgun (WGS) entry which is preliminary data.</text>
</comment>